<dbReference type="OrthoDB" id="361993at2759"/>
<dbReference type="eggNOG" id="ENOG502QXD6">
    <property type="taxonomic scope" value="Eukaryota"/>
</dbReference>
<accession>J4C8H3</accession>
<gene>
    <name evidence="3" type="ORF">TOT_030000050</name>
</gene>
<feature type="compositionally biased region" description="Basic and acidic residues" evidence="1">
    <location>
        <begin position="156"/>
        <end position="169"/>
    </location>
</feature>
<evidence type="ECO:0000313" key="3">
    <source>
        <dbReference type="EMBL" id="BAM40788.1"/>
    </source>
</evidence>
<feature type="region of interest" description="Disordered" evidence="1">
    <location>
        <begin position="149"/>
        <end position="169"/>
    </location>
</feature>
<name>J4C8H3_THEOR</name>
<evidence type="ECO:0000256" key="2">
    <source>
        <dbReference type="SAM" id="Phobius"/>
    </source>
</evidence>
<protein>
    <submittedName>
        <fullName evidence="3">Uncharacterized protein</fullName>
    </submittedName>
</protein>
<proteinExistence type="predicted"/>
<sequence>MYLIYTIKSFCLWATIVTYVTLFPTGTLPSTDSEEHSRSNPKPFLDTVSVFKNDVTADNTDDLESEFNLNPEDKVELNLDSRFDKGIEEFRFEEFKNATEVFGKDDWKFEKENGHMGEKEVEAYPEEVSPDRYGDVPEMRFESTKPNEGDILIVDPKSDETNGMKNEEKKNSKRYECSINNDQMCREDFERTRRFWIKKAAEESAEDSQEMDEEDEGLTTKMMEIISRIRKLKTEVISKNSEIDNIFNEVAELRGVVNEKNKVAHYTLFKELETLSKDLNLLRKGNIFTGYADNILGNITVMEAVHGLYVIYRTPFILLRHKSKLYAKLESQVYNLFRRKVPAAIKSVRERIKKSLGNSVEKAYGNVLRLARTTYVYHSVNKRTLMIYDSLLTDFLRDYFEVDVKEFNYGGNSKVVHKVGTALTKMKVIKHYRYVRHSLLDNKKIEAAYLNRNHFPGMSSNIDLLYVTHKDYTMREVLGNIYKIKSQMAGQKVALKALRYTAILLNVVVNDEEKGYNTYTTPFMNLREDSMFKLRNLYVLLRNASIYVLQKLDVLMDQCFNYANNLNPELAILVPRDLSNRIFFVSVVILLTFLLIFLAQQLIHGLLALVTSPFTARSRSSLHSRLRHWYHRSHVRQLAHVLKRNLSSHGKQHKKKHKHHRNFENAHRIIDDGTVTNSDNYKQFKPAGRTS</sequence>
<keyword evidence="2" id="KW-0812">Transmembrane</keyword>
<keyword evidence="4" id="KW-1185">Reference proteome</keyword>
<evidence type="ECO:0000313" key="4">
    <source>
        <dbReference type="Proteomes" id="UP000003786"/>
    </source>
</evidence>
<dbReference type="VEuPathDB" id="PiroplasmaDB:TOT_030000050"/>
<keyword evidence="2" id="KW-0472">Membrane</keyword>
<feature type="transmembrane region" description="Helical" evidence="2">
    <location>
        <begin position="582"/>
        <end position="610"/>
    </location>
</feature>
<dbReference type="RefSeq" id="XP_009691089.1">
    <property type="nucleotide sequence ID" value="XM_009692794.1"/>
</dbReference>
<keyword evidence="2" id="KW-1133">Transmembrane helix</keyword>
<dbReference type="EMBL" id="AP011948">
    <property type="protein sequence ID" value="BAM40788.1"/>
    <property type="molecule type" value="Genomic_DNA"/>
</dbReference>
<dbReference type="GeneID" id="20715256"/>
<reference evidence="3 4" key="1">
    <citation type="journal article" date="2012" name="MBio">
        <title>Comparative genome analysis of three eukaryotic parasites with differing abilities to transform leukocytes reveals key mediators of Theileria-induced leukocyte transformation.</title>
        <authorList>
            <person name="Hayashida K."/>
            <person name="Hara Y."/>
            <person name="Abe T."/>
            <person name="Yamasaki C."/>
            <person name="Toyoda A."/>
            <person name="Kosuge T."/>
            <person name="Suzuki Y."/>
            <person name="Sato Y."/>
            <person name="Kawashima S."/>
            <person name="Katayama T."/>
            <person name="Wakaguri H."/>
            <person name="Inoue N."/>
            <person name="Homma K."/>
            <person name="Tada-Umezaki M."/>
            <person name="Yagi Y."/>
            <person name="Fujii Y."/>
            <person name="Habara T."/>
            <person name="Kanehisa M."/>
            <person name="Watanabe H."/>
            <person name="Ito K."/>
            <person name="Gojobori T."/>
            <person name="Sugawara H."/>
            <person name="Imanishi T."/>
            <person name="Weir W."/>
            <person name="Gardner M."/>
            <person name="Pain A."/>
            <person name="Shiels B."/>
            <person name="Hattori M."/>
            <person name="Nene V."/>
            <person name="Sugimoto C."/>
        </authorList>
    </citation>
    <scope>NUCLEOTIDE SEQUENCE [LARGE SCALE GENOMIC DNA]</scope>
    <source>
        <strain evidence="3 4">Shintoku</strain>
    </source>
</reference>
<dbReference type="AlphaFoldDB" id="J4C8H3"/>
<dbReference type="Proteomes" id="UP000003786">
    <property type="component" value="Chromosome 3"/>
</dbReference>
<organism evidence="3 4">
    <name type="scientific">Theileria orientalis strain Shintoku</name>
    <dbReference type="NCBI Taxonomy" id="869250"/>
    <lineage>
        <taxon>Eukaryota</taxon>
        <taxon>Sar</taxon>
        <taxon>Alveolata</taxon>
        <taxon>Apicomplexa</taxon>
        <taxon>Aconoidasida</taxon>
        <taxon>Piroplasmida</taxon>
        <taxon>Theileriidae</taxon>
        <taxon>Theileria</taxon>
    </lineage>
</organism>
<evidence type="ECO:0000256" key="1">
    <source>
        <dbReference type="SAM" id="MobiDB-lite"/>
    </source>
</evidence>
<dbReference type="KEGG" id="tot:TOT_030000050"/>